<evidence type="ECO:0000313" key="3">
    <source>
        <dbReference type="Proteomes" id="UP000198937"/>
    </source>
</evidence>
<organism evidence="2 3">
    <name type="scientific">Micromonospora yangpuensis</name>
    <dbReference type="NCBI Taxonomy" id="683228"/>
    <lineage>
        <taxon>Bacteria</taxon>
        <taxon>Bacillati</taxon>
        <taxon>Actinomycetota</taxon>
        <taxon>Actinomycetes</taxon>
        <taxon>Micromonosporales</taxon>
        <taxon>Micromonosporaceae</taxon>
        <taxon>Micromonospora</taxon>
    </lineage>
</organism>
<evidence type="ECO:0000256" key="1">
    <source>
        <dbReference type="SAM" id="MobiDB-lite"/>
    </source>
</evidence>
<dbReference type="AlphaFoldDB" id="A0A1C6V1L4"/>
<name>A0A1C6V1L4_9ACTN</name>
<gene>
    <name evidence="2" type="ORF">GA0070617_4310</name>
</gene>
<protein>
    <submittedName>
        <fullName evidence="2">Sporadically distributed protein, TIGR04141 family</fullName>
    </submittedName>
</protein>
<sequence length="520" mass="57375">MEIGLHVKSSKVNVPKWQEDLMLIALNQKAKEIIGLKNQSTGAVVKVKRHGHKFLLVYGTGRHAVDSSKIEAGFGLRVAANVIDAEALKGVDTRAIAGSGRSQVVSMPSAGSLHRLGIEPTVDLVRYLEGKPPEEIGTGIAGGDSLRLTMKSFSYTSLPQKLDEVVAAYESREYKEKFPFLDYFTRVPRTRGELHSKLKAKVDELLLSGGEGVDFMNPDSDRLASPDRFLLKWGRKSLQVQGELSRSVILEVMSRWEIPDPMRSLQVHAYFDGIEKPVKTSLMPYVVTEIELGEEVYAPCSGAWYRIDKDHLSNLQERVRSIPDLTGDLSLRSWVSGAEDEGEYNLEALAGNDHVVLDKSLFYAKGGKNLKVEICDLLTKRKEMICVKKMDRSSPTLSHLFAQGSVSARLFRDNRQYRGVVLQHLGRLVGVPRVGDFESWKVVFAIATDRPGRIADSLFFFSKVNLDLAVRAIHGAGLGVALAKIDLIKPGSIPSPRTAIGGGRGASGPRGDRNENLRLF</sequence>
<dbReference type="Proteomes" id="UP000198937">
    <property type="component" value="Unassembled WGS sequence"/>
</dbReference>
<feature type="region of interest" description="Disordered" evidence="1">
    <location>
        <begin position="496"/>
        <end position="515"/>
    </location>
</feature>
<keyword evidence="3" id="KW-1185">Reference proteome</keyword>
<evidence type="ECO:0000313" key="2">
    <source>
        <dbReference type="EMBL" id="SCL60196.1"/>
    </source>
</evidence>
<dbReference type="Pfam" id="PF19614">
    <property type="entry name" value="DUF6119"/>
    <property type="match status" value="1"/>
</dbReference>
<accession>A0A1C6V1L4</accession>
<proteinExistence type="predicted"/>
<reference evidence="2 3" key="1">
    <citation type="submission" date="2016-06" db="EMBL/GenBank/DDBJ databases">
        <authorList>
            <person name="Kjaerup R.B."/>
            <person name="Dalgaard T.S."/>
            <person name="Juul-Madsen H.R."/>
        </authorList>
    </citation>
    <scope>NUCLEOTIDE SEQUENCE [LARGE SCALE GENOMIC DNA]</scope>
    <source>
        <strain evidence="2 3">DSM 45577</strain>
    </source>
</reference>
<dbReference type="NCBIfam" id="TIGR04141">
    <property type="entry name" value="TIGR04141 family sporadically distributed protein"/>
    <property type="match status" value="1"/>
</dbReference>
<dbReference type="EMBL" id="FMIA01000002">
    <property type="protein sequence ID" value="SCL60196.1"/>
    <property type="molecule type" value="Genomic_DNA"/>
</dbReference>
<dbReference type="InterPro" id="IPR026487">
    <property type="entry name" value="CHP04141"/>
</dbReference>